<keyword evidence="3" id="KW-1185">Reference proteome</keyword>
<evidence type="ECO:0000256" key="1">
    <source>
        <dbReference type="SAM" id="Coils"/>
    </source>
</evidence>
<feature type="coiled-coil region" evidence="1">
    <location>
        <begin position="217"/>
        <end position="251"/>
    </location>
</feature>
<evidence type="ECO:0000313" key="3">
    <source>
        <dbReference type="Proteomes" id="UP001221142"/>
    </source>
</evidence>
<dbReference type="Proteomes" id="UP001221142">
    <property type="component" value="Unassembled WGS sequence"/>
</dbReference>
<proteinExistence type="predicted"/>
<sequence>MSRRRLELYTDAVISSKMCSLLGSYRPHAQETCVCDPFLRQLLPYTQSQDKSLNALLLEFDQLAKTARNAFSRLVTLSDRVARTDLALFSERGKIIDPLNPVYDAYLKLVEVVTKAHTACAEYLFLRRKMCREGPGSVSPVVIDKVLVAFSRRLRQMSSHAAEIKTQWKATTDALRVVGTSYCMRPSFVSIISWVDSRNQARLGLPELLDVALPETMQKSTEGLEKLLSAYANLEDALNRVEQRRRTASEAVGSEYDFSIALFRLIRLDTAVLRYRACLVIVNRWNLERFDFDDAWMSSSPLRQLLFKKEKGFLPKYCGETAPLALGLSL</sequence>
<comment type="caution">
    <text evidence="2">The sequence shown here is derived from an EMBL/GenBank/DDBJ whole genome shotgun (WGS) entry which is preliminary data.</text>
</comment>
<reference evidence="2" key="1">
    <citation type="submission" date="2023-03" db="EMBL/GenBank/DDBJ databases">
        <title>Massive genome expansion in bonnet fungi (Mycena s.s.) driven by repeated elements and novel gene families across ecological guilds.</title>
        <authorList>
            <consortium name="Lawrence Berkeley National Laboratory"/>
            <person name="Harder C.B."/>
            <person name="Miyauchi S."/>
            <person name="Viragh M."/>
            <person name="Kuo A."/>
            <person name="Thoen E."/>
            <person name="Andreopoulos B."/>
            <person name="Lu D."/>
            <person name="Skrede I."/>
            <person name="Drula E."/>
            <person name="Henrissat B."/>
            <person name="Morin E."/>
            <person name="Kohler A."/>
            <person name="Barry K."/>
            <person name="LaButti K."/>
            <person name="Morin E."/>
            <person name="Salamov A."/>
            <person name="Lipzen A."/>
            <person name="Mereny Z."/>
            <person name="Hegedus B."/>
            <person name="Baldrian P."/>
            <person name="Stursova M."/>
            <person name="Weitz H."/>
            <person name="Taylor A."/>
            <person name="Grigoriev I.V."/>
            <person name="Nagy L.G."/>
            <person name="Martin F."/>
            <person name="Kauserud H."/>
        </authorList>
    </citation>
    <scope>NUCLEOTIDE SEQUENCE</scope>
    <source>
        <strain evidence="2">9284</strain>
    </source>
</reference>
<dbReference type="EMBL" id="JARKIF010000034">
    <property type="protein sequence ID" value="KAJ7611026.1"/>
    <property type="molecule type" value="Genomic_DNA"/>
</dbReference>
<gene>
    <name evidence="2" type="ORF">FB45DRAFT_329859</name>
</gene>
<name>A0AAD7FBX0_9AGAR</name>
<keyword evidence="1" id="KW-0175">Coiled coil</keyword>
<dbReference type="AlphaFoldDB" id="A0AAD7FBX0"/>
<evidence type="ECO:0000313" key="2">
    <source>
        <dbReference type="EMBL" id="KAJ7611026.1"/>
    </source>
</evidence>
<protein>
    <submittedName>
        <fullName evidence="2">Uncharacterized protein</fullName>
    </submittedName>
</protein>
<organism evidence="2 3">
    <name type="scientific">Roridomyces roridus</name>
    <dbReference type="NCBI Taxonomy" id="1738132"/>
    <lineage>
        <taxon>Eukaryota</taxon>
        <taxon>Fungi</taxon>
        <taxon>Dikarya</taxon>
        <taxon>Basidiomycota</taxon>
        <taxon>Agaricomycotina</taxon>
        <taxon>Agaricomycetes</taxon>
        <taxon>Agaricomycetidae</taxon>
        <taxon>Agaricales</taxon>
        <taxon>Marasmiineae</taxon>
        <taxon>Mycenaceae</taxon>
        <taxon>Roridomyces</taxon>
    </lineage>
</organism>
<accession>A0AAD7FBX0</accession>